<organism evidence="1">
    <name type="scientific">uncultured Caudovirales phage</name>
    <dbReference type="NCBI Taxonomy" id="2100421"/>
    <lineage>
        <taxon>Viruses</taxon>
        <taxon>Duplodnaviria</taxon>
        <taxon>Heunggongvirae</taxon>
        <taxon>Uroviricota</taxon>
        <taxon>Caudoviricetes</taxon>
        <taxon>Peduoviridae</taxon>
        <taxon>Maltschvirus</taxon>
        <taxon>Maltschvirus maltsch</taxon>
    </lineage>
</organism>
<gene>
    <name evidence="2" type="ORF">UFOVP228_93</name>
    <name evidence="1" type="ORF">UFOVP47_9</name>
</gene>
<name>A0A6J5T7H5_9CAUD</name>
<evidence type="ECO:0000313" key="2">
    <source>
        <dbReference type="EMBL" id="CAB5219593.1"/>
    </source>
</evidence>
<protein>
    <submittedName>
        <fullName evidence="1">Uncharacterized protein</fullName>
    </submittedName>
</protein>
<proteinExistence type="predicted"/>
<dbReference type="EMBL" id="LR797820">
    <property type="protein sequence ID" value="CAB4240784.1"/>
    <property type="molecule type" value="Genomic_DNA"/>
</dbReference>
<reference evidence="1" key="1">
    <citation type="submission" date="2020-05" db="EMBL/GenBank/DDBJ databases">
        <authorList>
            <person name="Chiriac C."/>
            <person name="Salcher M."/>
            <person name="Ghai R."/>
            <person name="Kavagutti S V."/>
        </authorList>
    </citation>
    <scope>NUCLEOTIDE SEQUENCE</scope>
</reference>
<sequence length="61" mass="6675">MSRFISELRAYFERANQPHAMNASTLNISMKTLPTQTSLATLSSGDVYVDTSAGNVLKIKP</sequence>
<evidence type="ECO:0000313" key="1">
    <source>
        <dbReference type="EMBL" id="CAB4240784.1"/>
    </source>
</evidence>
<accession>A0A6J5T7H5</accession>
<dbReference type="EMBL" id="LR798273">
    <property type="protein sequence ID" value="CAB5219593.1"/>
    <property type="molecule type" value="Genomic_DNA"/>
</dbReference>